<evidence type="ECO:0000313" key="3">
    <source>
        <dbReference type="Proteomes" id="UP000483820"/>
    </source>
</evidence>
<dbReference type="PANTHER" id="PTHR31063:SF4">
    <property type="entry name" value="IBR DOMAIN-CONTAINING PROTEIN"/>
    <property type="match status" value="1"/>
</dbReference>
<evidence type="ECO:0000313" key="2">
    <source>
        <dbReference type="EMBL" id="KAF1751937.1"/>
    </source>
</evidence>
<dbReference type="GeneID" id="9818965"/>
<sequence>MSSSPEPRSSCSKSIQETPEVMSNYAESVIDDYDVFDPEELGNEQMFEKPRGEKRWLGRERHRGKERLHNSMKNRTFIEKTVKSDEPLSKNAIKKVNETTNDHLELNVIYSLDKKKRWQTADTIFLLGATPECVNAEVVERNALETCGYVHSDKSTFAVHSKQINLNKEAGEFEVRSATSSGKGQNYSNFSPKTREFSKKANARIMDIQMEDPVLEKETEPQPTVSYNIYKTHPSREVVGSQMFKSKVVSKSGRHRANQKLELEDYDDDNEFDEDEDETEGYFEKTPPQSVMDLSSYITENRDKKSRKHGRKDSEISNGVNEFLEPEPGYNNLLNIPEYLRDEGYMFEEFEITFSNQEGTFEHQIDELRKENKLIVKDLRPTQYLVDVSEWCQLDGEVKDGEITTVIVITHLKKKTYNFLINSTIPISPADKNLENLIKRLSYVKTFKEAVSKITSDILTNRRTVDTMRMSSMFYVRKNVSDLLQDPGEWENQLVNLKWPNQHYNATWANSEELSQVGGKLEWNDLCAMIKKENLLKTGYTSDDRCELCHQRKRSHELFFVDEENKLKCTECLREEFYRELRARRLPIDLKTDTADELEYLPTFIPLTILNLYVRMVSETMYKDLGATGDFEKCPSCKSAVFFKEVASGNEKKSQNRSCPCGYSWCKQCDRVPHWPMKCGEYAEWEEKWLLRYAMRHAQGTGTDTLLQVTCSCAKEVYHVLLPEEFIECPGCKTNVNMNTMRTVWKHYYYPFDPILRKYIKKGYYVIGEDYKKSPYVPRAKVYTEIVKIPGIRASVIEICGAARDIRYDIHCRNRAVNREHTLIRKKVMDREVVENLLGTSVYLVENVTAWMYISSQYDRNVKKTLENVMENRKNLLSSLEGEDSEAISECINKLRKDTNHVVTAVEKKISVAQDL</sequence>
<proteinExistence type="predicted"/>
<feature type="region of interest" description="Disordered" evidence="1">
    <location>
        <begin position="300"/>
        <end position="323"/>
    </location>
</feature>
<dbReference type="PANTHER" id="PTHR31063">
    <property type="entry name" value="PROTEIN CBG08668"/>
    <property type="match status" value="1"/>
</dbReference>
<dbReference type="SUPFAM" id="SSF57850">
    <property type="entry name" value="RING/U-box"/>
    <property type="match status" value="1"/>
</dbReference>
<feature type="compositionally biased region" description="Acidic residues" evidence="1">
    <location>
        <begin position="264"/>
        <end position="281"/>
    </location>
</feature>
<gene>
    <name evidence="2" type="ORF">GCK72_018491</name>
</gene>
<accession>A0A6A5G9W5</accession>
<feature type="region of interest" description="Disordered" evidence="1">
    <location>
        <begin position="250"/>
        <end position="288"/>
    </location>
</feature>
<evidence type="ECO:0008006" key="4">
    <source>
        <dbReference type="Google" id="ProtNLM"/>
    </source>
</evidence>
<protein>
    <recommendedName>
        <fullName evidence="4">IBR domain-containing protein</fullName>
    </recommendedName>
</protein>
<dbReference type="EMBL" id="WUAV01000005">
    <property type="protein sequence ID" value="KAF1751937.1"/>
    <property type="molecule type" value="Genomic_DNA"/>
</dbReference>
<dbReference type="CTD" id="9818965"/>
<name>A0A6A5G9W5_CAERE</name>
<dbReference type="Proteomes" id="UP000483820">
    <property type="component" value="Chromosome V"/>
</dbReference>
<comment type="caution">
    <text evidence="2">The sequence shown here is derived from an EMBL/GenBank/DDBJ whole genome shotgun (WGS) entry which is preliminary data.</text>
</comment>
<reference evidence="2 3" key="1">
    <citation type="submission" date="2019-12" db="EMBL/GenBank/DDBJ databases">
        <title>Chromosome-level assembly of the Caenorhabditis remanei genome.</title>
        <authorList>
            <person name="Teterina A.A."/>
            <person name="Willis J.H."/>
            <person name="Phillips P.C."/>
        </authorList>
    </citation>
    <scope>NUCLEOTIDE SEQUENCE [LARGE SCALE GENOMIC DNA]</scope>
    <source>
        <strain evidence="2 3">PX506</strain>
        <tissue evidence="2">Whole organism</tissue>
    </source>
</reference>
<dbReference type="AlphaFoldDB" id="A0A6A5G9W5"/>
<dbReference type="CDD" id="cd20335">
    <property type="entry name" value="BRcat_RBR"/>
    <property type="match status" value="1"/>
</dbReference>
<feature type="compositionally biased region" description="Low complexity" evidence="1">
    <location>
        <begin position="1"/>
        <end position="14"/>
    </location>
</feature>
<dbReference type="RefSeq" id="XP_053581495.1">
    <property type="nucleotide sequence ID" value="XM_053732582.1"/>
</dbReference>
<dbReference type="KEGG" id="crq:GCK72_018491"/>
<feature type="region of interest" description="Disordered" evidence="1">
    <location>
        <begin position="1"/>
        <end position="20"/>
    </location>
</feature>
<organism evidence="2 3">
    <name type="scientific">Caenorhabditis remanei</name>
    <name type="common">Caenorhabditis vulgaris</name>
    <dbReference type="NCBI Taxonomy" id="31234"/>
    <lineage>
        <taxon>Eukaryota</taxon>
        <taxon>Metazoa</taxon>
        <taxon>Ecdysozoa</taxon>
        <taxon>Nematoda</taxon>
        <taxon>Chromadorea</taxon>
        <taxon>Rhabditida</taxon>
        <taxon>Rhabditina</taxon>
        <taxon>Rhabditomorpha</taxon>
        <taxon>Rhabditoidea</taxon>
        <taxon>Rhabditidae</taxon>
        <taxon>Peloderinae</taxon>
        <taxon>Caenorhabditis</taxon>
    </lineage>
</organism>
<evidence type="ECO:0000256" key="1">
    <source>
        <dbReference type="SAM" id="MobiDB-lite"/>
    </source>
</evidence>